<evidence type="ECO:0000313" key="4">
    <source>
        <dbReference type="Proteomes" id="UP000789845"/>
    </source>
</evidence>
<keyword evidence="1" id="KW-1133">Transmembrane helix</keyword>
<evidence type="ECO:0000259" key="2">
    <source>
        <dbReference type="Pfam" id="PF07331"/>
    </source>
</evidence>
<feature type="transmembrane region" description="Helical" evidence="1">
    <location>
        <begin position="38"/>
        <end position="59"/>
    </location>
</feature>
<proteinExistence type="predicted"/>
<accession>A0A9C7GAW9</accession>
<comment type="caution">
    <text evidence="3">The sequence shown here is derived from an EMBL/GenBank/DDBJ whole genome shotgun (WGS) entry which is preliminary data.</text>
</comment>
<dbReference type="Proteomes" id="UP000789845">
    <property type="component" value="Unassembled WGS sequence"/>
</dbReference>
<reference evidence="3" key="1">
    <citation type="submission" date="2021-10" db="EMBL/GenBank/DDBJ databases">
        <authorList>
            <person name="Criscuolo A."/>
        </authorList>
    </citation>
    <scope>NUCLEOTIDE SEQUENCE</scope>
    <source>
        <strain evidence="3">CIP111885</strain>
    </source>
</reference>
<name>A0A9C7GAW9_9BACI</name>
<evidence type="ECO:0000256" key="1">
    <source>
        <dbReference type="SAM" id="Phobius"/>
    </source>
</evidence>
<protein>
    <recommendedName>
        <fullName evidence="2">DUF1468 domain-containing protein</fullName>
    </recommendedName>
</protein>
<keyword evidence="4" id="KW-1185">Reference proteome</keyword>
<gene>
    <name evidence="3" type="ORF">NEOCIP111885_02845</name>
</gene>
<feature type="transmembrane region" description="Helical" evidence="1">
    <location>
        <begin position="6"/>
        <end position="26"/>
    </location>
</feature>
<dbReference type="RefSeq" id="WP_230497342.1">
    <property type="nucleotide sequence ID" value="NZ_CAKJTG010000016.1"/>
</dbReference>
<feature type="transmembrane region" description="Helical" evidence="1">
    <location>
        <begin position="116"/>
        <end position="140"/>
    </location>
</feature>
<keyword evidence="1" id="KW-0812">Transmembrane</keyword>
<keyword evidence="1" id="KW-0472">Membrane</keyword>
<organism evidence="3 4">
    <name type="scientific">Pseudoneobacillus rhizosphaerae</name>
    <dbReference type="NCBI Taxonomy" id="2880968"/>
    <lineage>
        <taxon>Bacteria</taxon>
        <taxon>Bacillati</taxon>
        <taxon>Bacillota</taxon>
        <taxon>Bacilli</taxon>
        <taxon>Bacillales</taxon>
        <taxon>Bacillaceae</taxon>
        <taxon>Pseudoneobacillus</taxon>
    </lineage>
</organism>
<feature type="domain" description="DUF1468" evidence="2">
    <location>
        <begin position="8"/>
        <end position="143"/>
    </location>
</feature>
<feature type="transmembrane region" description="Helical" evidence="1">
    <location>
        <begin position="79"/>
        <end position="109"/>
    </location>
</feature>
<dbReference type="Pfam" id="PF07331">
    <property type="entry name" value="TctB"/>
    <property type="match status" value="1"/>
</dbReference>
<dbReference type="EMBL" id="CAKJTG010000016">
    <property type="protein sequence ID" value="CAG9609104.1"/>
    <property type="molecule type" value="Genomic_DNA"/>
</dbReference>
<dbReference type="InterPro" id="IPR009936">
    <property type="entry name" value="DUF1468"/>
</dbReference>
<dbReference type="AlphaFoldDB" id="A0A9C7GAW9"/>
<evidence type="ECO:0000313" key="3">
    <source>
        <dbReference type="EMBL" id="CAG9609104.1"/>
    </source>
</evidence>
<sequence>MKKLGVYVALFFLVFSGVVFWLSLQLRYKSQFGPGPGFLPLWTSGLLLLFSVFYLVMAFKKDIILIKDVFPKGEGFVNVLVTFLSLILFMALVKFAGFVITGIITLFLLFSRGYKWYWSLGLATTVTLVVFGLFGQLLGIPLPVNDYGW</sequence>